<sequence>MLKNLLHIDKVHAKRKIFILFLILFYLSYVRDYFRFENFRKYSVLSFDKAKNFKIKELNNDRGYYTIVSYEKDSFYITFNSYGSVPISLNDSVIKVNNSYEVVLKDSFNSRTIDLRYVSRNSKIHYIFGDVEDLSEDGIVK</sequence>
<comment type="caution">
    <text evidence="2">The sequence shown here is derived from an EMBL/GenBank/DDBJ whole genome shotgun (WGS) entry which is preliminary data.</text>
</comment>
<dbReference type="AlphaFoldDB" id="A0A7X8SRI0"/>
<dbReference type="RefSeq" id="WP_168885789.1">
    <property type="nucleotide sequence ID" value="NZ_JABAIL010000038.1"/>
</dbReference>
<name>A0A7X8SRI0_9BACT</name>
<dbReference type="EMBL" id="JABAIL010000038">
    <property type="protein sequence ID" value="NLR95084.1"/>
    <property type="molecule type" value="Genomic_DNA"/>
</dbReference>
<proteinExistence type="predicted"/>
<keyword evidence="3" id="KW-1185">Reference proteome</keyword>
<protein>
    <submittedName>
        <fullName evidence="2">Uncharacterized protein</fullName>
    </submittedName>
</protein>
<keyword evidence="1" id="KW-0812">Transmembrane</keyword>
<keyword evidence="1" id="KW-1133">Transmembrane helix</keyword>
<evidence type="ECO:0000313" key="2">
    <source>
        <dbReference type="EMBL" id="NLR95084.1"/>
    </source>
</evidence>
<gene>
    <name evidence="2" type="ORF">HGP29_28045</name>
</gene>
<accession>A0A7X8SRI0</accession>
<dbReference type="Proteomes" id="UP000585050">
    <property type="component" value="Unassembled WGS sequence"/>
</dbReference>
<feature type="transmembrane region" description="Helical" evidence="1">
    <location>
        <begin position="17"/>
        <end position="34"/>
    </location>
</feature>
<evidence type="ECO:0000313" key="3">
    <source>
        <dbReference type="Proteomes" id="UP000585050"/>
    </source>
</evidence>
<evidence type="ECO:0000256" key="1">
    <source>
        <dbReference type="SAM" id="Phobius"/>
    </source>
</evidence>
<organism evidence="2 3">
    <name type="scientific">Flammeovirga agarivorans</name>
    <dbReference type="NCBI Taxonomy" id="2726742"/>
    <lineage>
        <taxon>Bacteria</taxon>
        <taxon>Pseudomonadati</taxon>
        <taxon>Bacteroidota</taxon>
        <taxon>Cytophagia</taxon>
        <taxon>Cytophagales</taxon>
        <taxon>Flammeovirgaceae</taxon>
        <taxon>Flammeovirga</taxon>
    </lineage>
</organism>
<keyword evidence="1" id="KW-0472">Membrane</keyword>
<reference evidence="2 3" key="1">
    <citation type="submission" date="2020-04" db="EMBL/GenBank/DDBJ databases">
        <title>Flammeovirga sp. SR4, a novel species isolated from seawater.</title>
        <authorList>
            <person name="Wang X."/>
        </authorList>
    </citation>
    <scope>NUCLEOTIDE SEQUENCE [LARGE SCALE GENOMIC DNA]</scope>
    <source>
        <strain evidence="2 3">SR4</strain>
    </source>
</reference>